<evidence type="ECO:0000313" key="3">
    <source>
        <dbReference type="Proteomes" id="UP001152798"/>
    </source>
</evidence>
<keyword evidence="3" id="KW-1185">Reference proteome</keyword>
<proteinExistence type="predicted"/>
<accession>A0A9P0HDQ0</accession>
<sequence>MIGFQESSRRWDQGQLFGISFCFPNRNNRVDSKNDSYDSQTANVGRGNNAICLESKSCPNEGRRQGNGAFGCGEPSASKKLADIRLPKPLPLNMRSPFTEWAINVPKSQITKANTLAAGSSQTNPYGPGSQQNEQRAIG</sequence>
<dbReference type="Proteomes" id="UP001152798">
    <property type="component" value="Chromosome 4"/>
</dbReference>
<dbReference type="AlphaFoldDB" id="A0A9P0HDQ0"/>
<evidence type="ECO:0000256" key="1">
    <source>
        <dbReference type="SAM" id="MobiDB-lite"/>
    </source>
</evidence>
<organism evidence="2 3">
    <name type="scientific">Nezara viridula</name>
    <name type="common">Southern green stink bug</name>
    <name type="synonym">Cimex viridulus</name>
    <dbReference type="NCBI Taxonomy" id="85310"/>
    <lineage>
        <taxon>Eukaryota</taxon>
        <taxon>Metazoa</taxon>
        <taxon>Ecdysozoa</taxon>
        <taxon>Arthropoda</taxon>
        <taxon>Hexapoda</taxon>
        <taxon>Insecta</taxon>
        <taxon>Pterygota</taxon>
        <taxon>Neoptera</taxon>
        <taxon>Paraneoptera</taxon>
        <taxon>Hemiptera</taxon>
        <taxon>Heteroptera</taxon>
        <taxon>Panheteroptera</taxon>
        <taxon>Pentatomomorpha</taxon>
        <taxon>Pentatomoidea</taxon>
        <taxon>Pentatomidae</taxon>
        <taxon>Pentatominae</taxon>
        <taxon>Nezara</taxon>
    </lineage>
</organism>
<dbReference type="EMBL" id="OV725080">
    <property type="protein sequence ID" value="CAH1400124.1"/>
    <property type="molecule type" value="Genomic_DNA"/>
</dbReference>
<evidence type="ECO:0000313" key="2">
    <source>
        <dbReference type="EMBL" id="CAH1400124.1"/>
    </source>
</evidence>
<reference evidence="2" key="1">
    <citation type="submission" date="2022-01" db="EMBL/GenBank/DDBJ databases">
        <authorList>
            <person name="King R."/>
        </authorList>
    </citation>
    <scope>NUCLEOTIDE SEQUENCE</scope>
</reference>
<feature type="region of interest" description="Disordered" evidence="1">
    <location>
        <begin position="114"/>
        <end position="139"/>
    </location>
</feature>
<protein>
    <submittedName>
        <fullName evidence="2">Uncharacterized protein</fullName>
    </submittedName>
</protein>
<name>A0A9P0HDQ0_NEZVI</name>
<gene>
    <name evidence="2" type="ORF">NEZAVI_LOCUS9426</name>
</gene>